<keyword evidence="4" id="KW-1185">Reference proteome</keyword>
<accession>A0A8T0FKY2</accession>
<dbReference type="InterPro" id="IPR036273">
    <property type="entry name" value="CRAL/TRIO_N_dom_sf"/>
</dbReference>
<dbReference type="PROSITE" id="PS50191">
    <property type="entry name" value="CRAL_TRIO"/>
    <property type="match status" value="1"/>
</dbReference>
<dbReference type="InterPro" id="IPR001251">
    <property type="entry name" value="CRAL-TRIO_dom"/>
</dbReference>
<dbReference type="Gene3D" id="3.40.525.10">
    <property type="entry name" value="CRAL-TRIO lipid binding domain"/>
    <property type="match status" value="1"/>
</dbReference>
<evidence type="ECO:0000259" key="2">
    <source>
        <dbReference type="PROSITE" id="PS50866"/>
    </source>
</evidence>
<organism evidence="3 4">
    <name type="scientific">Argiope bruennichi</name>
    <name type="common">Wasp spider</name>
    <name type="synonym">Aranea bruennichi</name>
    <dbReference type="NCBI Taxonomy" id="94029"/>
    <lineage>
        <taxon>Eukaryota</taxon>
        <taxon>Metazoa</taxon>
        <taxon>Ecdysozoa</taxon>
        <taxon>Arthropoda</taxon>
        <taxon>Chelicerata</taxon>
        <taxon>Arachnida</taxon>
        <taxon>Araneae</taxon>
        <taxon>Araneomorphae</taxon>
        <taxon>Entelegynae</taxon>
        <taxon>Araneoidea</taxon>
        <taxon>Araneidae</taxon>
        <taxon>Argiope</taxon>
    </lineage>
</organism>
<dbReference type="InterPro" id="IPR036598">
    <property type="entry name" value="GOLD_dom_sf"/>
</dbReference>
<name>A0A8T0FKY2_ARGBR</name>
<dbReference type="PANTHER" id="PTHR23324">
    <property type="entry name" value="SEC14 RELATED PROTEIN"/>
    <property type="match status" value="1"/>
</dbReference>
<reference evidence="3" key="2">
    <citation type="submission" date="2020-06" db="EMBL/GenBank/DDBJ databases">
        <authorList>
            <person name="Sheffer M."/>
        </authorList>
    </citation>
    <scope>NUCLEOTIDE SEQUENCE</scope>
</reference>
<dbReference type="EMBL" id="JABXBU010000003">
    <property type="protein sequence ID" value="KAF8791867.1"/>
    <property type="molecule type" value="Genomic_DNA"/>
</dbReference>
<evidence type="ECO:0000313" key="4">
    <source>
        <dbReference type="Proteomes" id="UP000807504"/>
    </source>
</evidence>
<feature type="domain" description="CRAL-TRIO" evidence="1">
    <location>
        <begin position="73"/>
        <end position="246"/>
    </location>
</feature>
<feature type="domain" description="GOLD" evidence="2">
    <location>
        <begin position="273"/>
        <end position="381"/>
    </location>
</feature>
<comment type="caution">
    <text evidence="3">The sequence shown here is derived from an EMBL/GenBank/DDBJ whole genome shotgun (WGS) entry which is preliminary data.</text>
</comment>
<evidence type="ECO:0000259" key="1">
    <source>
        <dbReference type="PROSITE" id="PS50191"/>
    </source>
</evidence>
<dbReference type="Gene3D" id="2.60.120.680">
    <property type="entry name" value="GOLD domain"/>
    <property type="match status" value="1"/>
</dbReference>
<dbReference type="SUPFAM" id="SSF46938">
    <property type="entry name" value="CRAL/TRIO N-terminal domain"/>
    <property type="match status" value="1"/>
</dbReference>
<dbReference type="SMART" id="SM00516">
    <property type="entry name" value="SEC14"/>
    <property type="match status" value="1"/>
</dbReference>
<dbReference type="OrthoDB" id="1434354at2759"/>
<dbReference type="InterPro" id="IPR036865">
    <property type="entry name" value="CRAL-TRIO_dom_sf"/>
</dbReference>
<dbReference type="InterPro" id="IPR051064">
    <property type="entry name" value="SEC14/CRAL-TRIO_domain"/>
</dbReference>
<dbReference type="InterPro" id="IPR009038">
    <property type="entry name" value="GOLD_dom"/>
</dbReference>
<reference evidence="3" key="1">
    <citation type="journal article" date="2020" name="bioRxiv">
        <title>Chromosome-level reference genome of the European wasp spider Argiope bruennichi: a resource for studies on range expansion and evolutionary adaptation.</title>
        <authorList>
            <person name="Sheffer M.M."/>
            <person name="Hoppe A."/>
            <person name="Krehenwinkel H."/>
            <person name="Uhl G."/>
            <person name="Kuss A.W."/>
            <person name="Jensen L."/>
            <person name="Jensen C."/>
            <person name="Gillespie R.G."/>
            <person name="Hoff K.J."/>
            <person name="Prost S."/>
        </authorList>
    </citation>
    <scope>NUCLEOTIDE SEQUENCE</scope>
</reference>
<dbReference type="Pfam" id="PF00650">
    <property type="entry name" value="CRAL_TRIO"/>
    <property type="match status" value="1"/>
</dbReference>
<dbReference type="PROSITE" id="PS50866">
    <property type="entry name" value="GOLD"/>
    <property type="match status" value="1"/>
</dbReference>
<sequence length="393" mass="46104">MDEITEEQQKVVDELRNRTIDYVTPKMLEDVSLFYRFAKAREFNLVQAEDMLKKHIAWRKVMQIDTILTEYEPPEVLVKYIPTNALCFGKDESLVRIVDIGGTDLKGLWNVSTTTEFMKYVIYVLEKDKDEVLKQGLKLDKPMYSAIYEFENMLYANAMSMKTIQLIVMLMRMFVDNYPETIRRIVVINAPIYFGWMYNAAKRVLPDSILQKVRIHGKDGWKDNLLEFIYADDLPMYLGGNKTDPDGNPLCKTFIHRGCPIPKKYYVSKRVKKLSLDPDVEKITVAPFSKEEITFDVKEENSFLEWEFETKHRDINFSLFFTDDSLEDLEPVEIIPLQRIDTSFETEKGSLKCEKVGKYTILFDNSFSWIHSKEIYYKAEIRPPTSVDIYEAM</sequence>
<gene>
    <name evidence="3" type="ORF">HNY73_003536</name>
</gene>
<dbReference type="CDD" id="cd00170">
    <property type="entry name" value="SEC14"/>
    <property type="match status" value="1"/>
</dbReference>
<dbReference type="PANTHER" id="PTHR23324:SF83">
    <property type="entry name" value="SEC14-LIKE PROTEIN 2"/>
    <property type="match status" value="1"/>
</dbReference>
<proteinExistence type="predicted"/>
<dbReference type="AlphaFoldDB" id="A0A8T0FKY2"/>
<dbReference type="Proteomes" id="UP000807504">
    <property type="component" value="Unassembled WGS sequence"/>
</dbReference>
<dbReference type="PRINTS" id="PR00180">
    <property type="entry name" value="CRETINALDHBP"/>
</dbReference>
<dbReference type="GO" id="GO:0005737">
    <property type="term" value="C:cytoplasm"/>
    <property type="evidence" value="ECO:0007669"/>
    <property type="project" value="TreeGrafter"/>
</dbReference>
<dbReference type="SUPFAM" id="SSF52087">
    <property type="entry name" value="CRAL/TRIO domain"/>
    <property type="match status" value="1"/>
</dbReference>
<dbReference type="SUPFAM" id="SSF101576">
    <property type="entry name" value="Supernatant protein factor (SPF), C-terminal domain"/>
    <property type="match status" value="1"/>
</dbReference>
<protein>
    <submittedName>
        <fullName evidence="3">SEC14-like protein 2 like protein</fullName>
    </submittedName>
</protein>
<evidence type="ECO:0000313" key="3">
    <source>
        <dbReference type="EMBL" id="KAF8791867.1"/>
    </source>
</evidence>